<keyword evidence="1" id="KW-0732">Signal</keyword>
<accession>A0A2N5XSI6</accession>
<comment type="caution">
    <text evidence="2">The sequence shown here is derived from an EMBL/GenBank/DDBJ whole genome shotgun (WGS) entry which is preliminary data.</text>
</comment>
<dbReference type="RefSeq" id="WP_101533438.1">
    <property type="nucleotide sequence ID" value="NZ_PKUQ01000016.1"/>
</dbReference>
<feature type="chain" id="PRO_5014652700" description="DUF2125 domain-containing protein" evidence="1">
    <location>
        <begin position="21"/>
        <end position="709"/>
    </location>
</feature>
<gene>
    <name evidence="2" type="ORF">C0081_08775</name>
</gene>
<dbReference type="OrthoDB" id="7824623at2"/>
<organism evidence="2 3">
    <name type="scientific">Cohaesibacter celericrescens</name>
    <dbReference type="NCBI Taxonomy" id="2067669"/>
    <lineage>
        <taxon>Bacteria</taxon>
        <taxon>Pseudomonadati</taxon>
        <taxon>Pseudomonadota</taxon>
        <taxon>Alphaproteobacteria</taxon>
        <taxon>Hyphomicrobiales</taxon>
        <taxon>Cohaesibacteraceae</taxon>
    </lineage>
</organism>
<reference evidence="2 3" key="1">
    <citation type="submission" date="2018-01" db="EMBL/GenBank/DDBJ databases">
        <title>The draft genome sequence of Cohaesibacter sp. H1304.</title>
        <authorList>
            <person name="Wang N.-N."/>
            <person name="Du Z.-J."/>
        </authorList>
    </citation>
    <scope>NUCLEOTIDE SEQUENCE [LARGE SCALE GENOMIC DNA]</scope>
    <source>
        <strain evidence="2 3">H1304</strain>
    </source>
</reference>
<name>A0A2N5XSI6_9HYPH</name>
<feature type="signal peptide" evidence="1">
    <location>
        <begin position="1"/>
        <end position="20"/>
    </location>
</feature>
<evidence type="ECO:0000313" key="2">
    <source>
        <dbReference type="EMBL" id="PLW77420.1"/>
    </source>
</evidence>
<protein>
    <recommendedName>
        <fullName evidence="4">DUF2125 domain-containing protein</fullName>
    </recommendedName>
</protein>
<keyword evidence="3" id="KW-1185">Reference proteome</keyword>
<evidence type="ECO:0000256" key="1">
    <source>
        <dbReference type="SAM" id="SignalP"/>
    </source>
</evidence>
<evidence type="ECO:0000313" key="3">
    <source>
        <dbReference type="Proteomes" id="UP000234881"/>
    </source>
</evidence>
<dbReference type="Proteomes" id="UP000234881">
    <property type="component" value="Unassembled WGS sequence"/>
</dbReference>
<evidence type="ECO:0008006" key="4">
    <source>
        <dbReference type="Google" id="ProtNLM"/>
    </source>
</evidence>
<sequence length="709" mass="76250">MKRHGLTLSFLLVSTALVQAQSDAEQAFQAMVDDINSSGLVTMQVGSTHYQADADQLTAQNVVYELNWDLPNNRPNADGSEVSSHLKVNATFKIPTLTAQGLSLENDGISYEALTYIGNNFAIHVDLDGTNNDMSITGKATGNDRVVHGFQPFIGELKIAPSRPIGSIMDYIRPLILKPKYEKFSSDGYTTTQTGGNGVQTEKNVWGPTTVNGLSEGKLTSLVIGSRKGEVSFEQPMGSAMGGDHKTGKPMQDFPTKLTYEVGESRYEGYDISALLATIDPAMPPLEGTTNVIKLIDIGPVKASLPGLFEFSAEPSIQKDFTVKQPASFIVPLIDELLAQDKAPQQLPVADQEKLIKAGFDFIRSFAMGLIETGEIKADIMLPKGPYEGLAAKISLDKTRLSNLDSNGIEEISVSGLSYAGPPEVTFSLGRFAIEKLEFPDYLHIEKVIKTSLADREITASDGAKLAPNAFQLSLSDLSYQDSIANAVSAKEIRTELDRKGLAIPAYLNTKIDNLTISKSLIGHPLASVLMSQLGMDKLTLNEEITLKWDEAGNTFILEPMNIQLADIIELDASIGFGGILRSYMEDPESAQAAMATGSVLPSYLTLYDLGGVSELINLAGGMTGMGPDQVRDFAAGQVQSMLSAFTKPEFASEVAEQVKIFLKDPENLEISLDPEAPVPVAQILGVAATAPTSIPDTLAIEIIANTDK</sequence>
<proteinExistence type="predicted"/>
<dbReference type="EMBL" id="PKUQ01000016">
    <property type="protein sequence ID" value="PLW77420.1"/>
    <property type="molecule type" value="Genomic_DNA"/>
</dbReference>
<dbReference type="AlphaFoldDB" id="A0A2N5XSI6"/>